<keyword evidence="8 10" id="KW-0503">Monooxygenase</keyword>
<evidence type="ECO:0000256" key="10">
    <source>
        <dbReference type="RuleBase" id="RU000461"/>
    </source>
</evidence>
<dbReference type="PRINTS" id="PR00463">
    <property type="entry name" value="EP450I"/>
</dbReference>
<dbReference type="InterPro" id="IPR050364">
    <property type="entry name" value="Cytochrome_P450_fung"/>
</dbReference>
<dbReference type="GO" id="GO:0020037">
    <property type="term" value="F:heme binding"/>
    <property type="evidence" value="ECO:0007669"/>
    <property type="project" value="InterPro"/>
</dbReference>
<dbReference type="Pfam" id="PF00067">
    <property type="entry name" value="p450"/>
    <property type="match status" value="1"/>
</dbReference>
<sequence>MFESSFVETLTRSLSSLKESITYDRIPWIVVGSAIVCAASGYYAIFTSTGLPLPPGPTVSWFGLGGKRTTKMPHEYSWLVFSEWQKRFGDVIYVNVFRNPVLVLNSAEAAMDLLDKKSAIYSSRPVRTMQTEVMGFSFLFSSLPYGARYRKHRTMFHNHFQAKVMPKYHQILLNSVHTLLRNLADEPEELKHNLRRTTTAIVLSVTYGQTVAAQGDEYVKLADETLAGVVLAGQFGSYLVDYLPILKHIPSWFPGARFKRDGIKYRMLSKEMCNRPFEMMKARMESGMAETSLTTTELETLFRERNTDPDNETVIQNVAATAYAAGSDTTLSILLSFFLAMVLHPEIQDRACAEIQKAIPDGDRLPSFEERDKLPYIERVVHECLRWNPVGNLGIAHYLTEDDVYRGWRIPKGTTVLANIWAILHEPSVYPDPSSFNPDRFSNAQQVGGLNPIPEMAFGFGRRVCPGRYLAVETVWIVAVSIIASYKILKPLDETGKEFDPEVAYTSGLFSYPRPFGYRIVSRSKTAAALVAATRPEI</sequence>
<comment type="similarity">
    <text evidence="3 10">Belongs to the cytochrome P450 family.</text>
</comment>
<dbReference type="GO" id="GO:0005506">
    <property type="term" value="F:iron ion binding"/>
    <property type="evidence" value="ECO:0007669"/>
    <property type="project" value="InterPro"/>
</dbReference>
<dbReference type="PANTHER" id="PTHR46300:SF7">
    <property type="entry name" value="P450, PUTATIVE (EUROFUNG)-RELATED"/>
    <property type="match status" value="1"/>
</dbReference>
<comment type="pathway">
    <text evidence="2">Secondary metabolite biosynthesis.</text>
</comment>
<dbReference type="CDD" id="cd11065">
    <property type="entry name" value="CYP64-like"/>
    <property type="match status" value="1"/>
</dbReference>
<evidence type="ECO:0000256" key="4">
    <source>
        <dbReference type="ARBA" id="ARBA00022617"/>
    </source>
</evidence>
<organism evidence="11 12">
    <name type="scientific">Favolaschia claudopus</name>
    <dbReference type="NCBI Taxonomy" id="2862362"/>
    <lineage>
        <taxon>Eukaryota</taxon>
        <taxon>Fungi</taxon>
        <taxon>Dikarya</taxon>
        <taxon>Basidiomycota</taxon>
        <taxon>Agaricomycotina</taxon>
        <taxon>Agaricomycetes</taxon>
        <taxon>Agaricomycetidae</taxon>
        <taxon>Agaricales</taxon>
        <taxon>Marasmiineae</taxon>
        <taxon>Mycenaceae</taxon>
        <taxon>Favolaschia</taxon>
    </lineage>
</organism>
<keyword evidence="5 9" id="KW-0479">Metal-binding</keyword>
<evidence type="ECO:0000256" key="5">
    <source>
        <dbReference type="ARBA" id="ARBA00022723"/>
    </source>
</evidence>
<evidence type="ECO:0000256" key="9">
    <source>
        <dbReference type="PIRSR" id="PIRSR602401-1"/>
    </source>
</evidence>
<dbReference type="PRINTS" id="PR00385">
    <property type="entry name" value="P450"/>
</dbReference>
<dbReference type="InterPro" id="IPR001128">
    <property type="entry name" value="Cyt_P450"/>
</dbReference>
<keyword evidence="12" id="KW-1185">Reference proteome</keyword>
<dbReference type="InterPro" id="IPR017972">
    <property type="entry name" value="Cyt_P450_CS"/>
</dbReference>
<dbReference type="SUPFAM" id="SSF48264">
    <property type="entry name" value="Cytochrome P450"/>
    <property type="match status" value="1"/>
</dbReference>
<evidence type="ECO:0000256" key="3">
    <source>
        <dbReference type="ARBA" id="ARBA00010617"/>
    </source>
</evidence>
<dbReference type="Proteomes" id="UP001362999">
    <property type="component" value="Unassembled WGS sequence"/>
</dbReference>
<proteinExistence type="inferred from homology"/>
<evidence type="ECO:0000256" key="6">
    <source>
        <dbReference type="ARBA" id="ARBA00023002"/>
    </source>
</evidence>
<evidence type="ECO:0000256" key="8">
    <source>
        <dbReference type="ARBA" id="ARBA00023033"/>
    </source>
</evidence>
<dbReference type="InterPro" id="IPR002401">
    <property type="entry name" value="Cyt_P450_E_grp-I"/>
</dbReference>
<dbReference type="PANTHER" id="PTHR46300">
    <property type="entry name" value="P450, PUTATIVE (EUROFUNG)-RELATED-RELATED"/>
    <property type="match status" value="1"/>
</dbReference>
<protein>
    <submittedName>
        <fullName evidence="11">O-methylsterigmatocystin oxidoreductase</fullName>
    </submittedName>
</protein>
<comment type="cofactor">
    <cofactor evidence="1 9">
        <name>heme</name>
        <dbReference type="ChEBI" id="CHEBI:30413"/>
    </cofactor>
</comment>
<dbReference type="EMBL" id="JAWWNJ010000004">
    <property type="protein sequence ID" value="KAK7058192.1"/>
    <property type="molecule type" value="Genomic_DNA"/>
</dbReference>
<dbReference type="GO" id="GO:0016705">
    <property type="term" value="F:oxidoreductase activity, acting on paired donors, with incorporation or reduction of molecular oxygen"/>
    <property type="evidence" value="ECO:0007669"/>
    <property type="project" value="InterPro"/>
</dbReference>
<evidence type="ECO:0000256" key="2">
    <source>
        <dbReference type="ARBA" id="ARBA00005179"/>
    </source>
</evidence>
<feature type="binding site" description="axial binding residue" evidence="9">
    <location>
        <position position="465"/>
    </location>
    <ligand>
        <name>heme</name>
        <dbReference type="ChEBI" id="CHEBI:30413"/>
    </ligand>
    <ligandPart>
        <name>Fe</name>
        <dbReference type="ChEBI" id="CHEBI:18248"/>
    </ligandPart>
</feature>
<keyword evidence="4 9" id="KW-0349">Heme</keyword>
<keyword evidence="7 9" id="KW-0408">Iron</keyword>
<dbReference type="AlphaFoldDB" id="A0AAW0E323"/>
<gene>
    <name evidence="11" type="ORF">R3P38DRAFT_2844781</name>
</gene>
<reference evidence="11 12" key="1">
    <citation type="journal article" date="2024" name="J Genomics">
        <title>Draft genome sequencing and assembly of Favolaschia claudopus CIRM-BRFM 2984 isolated from oak limbs.</title>
        <authorList>
            <person name="Navarro D."/>
            <person name="Drula E."/>
            <person name="Chaduli D."/>
            <person name="Cazenave R."/>
            <person name="Ahrendt S."/>
            <person name="Wang J."/>
            <person name="Lipzen A."/>
            <person name="Daum C."/>
            <person name="Barry K."/>
            <person name="Grigoriev I.V."/>
            <person name="Favel A."/>
            <person name="Rosso M.N."/>
            <person name="Martin F."/>
        </authorList>
    </citation>
    <scope>NUCLEOTIDE SEQUENCE [LARGE SCALE GENOMIC DNA]</scope>
    <source>
        <strain evidence="11 12">CIRM-BRFM 2984</strain>
    </source>
</reference>
<name>A0AAW0E323_9AGAR</name>
<accession>A0AAW0E323</accession>
<dbReference type="InterPro" id="IPR036396">
    <property type="entry name" value="Cyt_P450_sf"/>
</dbReference>
<keyword evidence="6 10" id="KW-0560">Oxidoreductase</keyword>
<dbReference type="GO" id="GO:0004497">
    <property type="term" value="F:monooxygenase activity"/>
    <property type="evidence" value="ECO:0007669"/>
    <property type="project" value="UniProtKB-KW"/>
</dbReference>
<evidence type="ECO:0000256" key="1">
    <source>
        <dbReference type="ARBA" id="ARBA00001971"/>
    </source>
</evidence>
<evidence type="ECO:0000313" key="11">
    <source>
        <dbReference type="EMBL" id="KAK7058192.1"/>
    </source>
</evidence>
<evidence type="ECO:0000256" key="7">
    <source>
        <dbReference type="ARBA" id="ARBA00023004"/>
    </source>
</evidence>
<dbReference type="PROSITE" id="PS00086">
    <property type="entry name" value="CYTOCHROME_P450"/>
    <property type="match status" value="1"/>
</dbReference>
<comment type="caution">
    <text evidence="11">The sequence shown here is derived from an EMBL/GenBank/DDBJ whole genome shotgun (WGS) entry which is preliminary data.</text>
</comment>
<evidence type="ECO:0000313" key="12">
    <source>
        <dbReference type="Proteomes" id="UP001362999"/>
    </source>
</evidence>
<dbReference type="Gene3D" id="1.10.630.10">
    <property type="entry name" value="Cytochrome P450"/>
    <property type="match status" value="1"/>
</dbReference>